<proteinExistence type="predicted"/>
<accession>A0ACB8QRB8</accession>
<keyword evidence="2" id="KW-1185">Reference proteome</keyword>
<dbReference type="EMBL" id="MU273502">
    <property type="protein sequence ID" value="KAI0034349.1"/>
    <property type="molecule type" value="Genomic_DNA"/>
</dbReference>
<organism evidence="1 2">
    <name type="scientific">Vararia minispora EC-137</name>
    <dbReference type="NCBI Taxonomy" id="1314806"/>
    <lineage>
        <taxon>Eukaryota</taxon>
        <taxon>Fungi</taxon>
        <taxon>Dikarya</taxon>
        <taxon>Basidiomycota</taxon>
        <taxon>Agaricomycotina</taxon>
        <taxon>Agaricomycetes</taxon>
        <taxon>Russulales</taxon>
        <taxon>Lachnocladiaceae</taxon>
        <taxon>Vararia</taxon>
    </lineage>
</organism>
<gene>
    <name evidence="1" type="ORF">K488DRAFT_84078</name>
</gene>
<name>A0ACB8QRB8_9AGAM</name>
<dbReference type="Proteomes" id="UP000814128">
    <property type="component" value="Unassembled WGS sequence"/>
</dbReference>
<protein>
    <submittedName>
        <fullName evidence="1">Uncharacterized protein</fullName>
    </submittedName>
</protein>
<reference evidence="1" key="1">
    <citation type="submission" date="2021-02" db="EMBL/GenBank/DDBJ databases">
        <authorList>
            <consortium name="DOE Joint Genome Institute"/>
            <person name="Ahrendt S."/>
            <person name="Looney B.P."/>
            <person name="Miyauchi S."/>
            <person name="Morin E."/>
            <person name="Drula E."/>
            <person name="Courty P.E."/>
            <person name="Chicoki N."/>
            <person name="Fauchery L."/>
            <person name="Kohler A."/>
            <person name="Kuo A."/>
            <person name="Labutti K."/>
            <person name="Pangilinan J."/>
            <person name="Lipzen A."/>
            <person name="Riley R."/>
            <person name="Andreopoulos W."/>
            <person name="He G."/>
            <person name="Johnson J."/>
            <person name="Barry K.W."/>
            <person name="Grigoriev I.V."/>
            <person name="Nagy L."/>
            <person name="Hibbett D."/>
            <person name="Henrissat B."/>
            <person name="Matheny P.B."/>
            <person name="Labbe J."/>
            <person name="Martin F."/>
        </authorList>
    </citation>
    <scope>NUCLEOTIDE SEQUENCE</scope>
    <source>
        <strain evidence="1">EC-137</strain>
    </source>
</reference>
<comment type="caution">
    <text evidence="1">The sequence shown here is derived from an EMBL/GenBank/DDBJ whole genome shotgun (WGS) entry which is preliminary data.</text>
</comment>
<evidence type="ECO:0000313" key="1">
    <source>
        <dbReference type="EMBL" id="KAI0034349.1"/>
    </source>
</evidence>
<sequence length="332" mass="36865">MSSLFSLIDIPATIGALIIGFAASSVIWGMFCLQVWTYYLRYPNDNMGYKLLLLRHESLEVYEWLVLAIEFSETNAKNHATVSKGNWIITGIIIGMALAQLGYVHCEKVCLPNHPMVFLARVLIGTILFFSMTLTLNEATRVTRIATAALGLGAATDVVTALALSYFLQKMRTGYSASDTLIKRLIVYSVNTGALTSLFSISVVITYNVMPYNFVFMACYFILCKLYANSCLATLNTRRFVRGRGTDHQTETGPSFLMVGRSRSGAVEEFKNNRHYTPAYASSRGLEVGVKHEISVISDDAFQKTSDKAVDPVSVSSPDMPHHTAPTYMHEW</sequence>
<reference evidence="1" key="2">
    <citation type="journal article" date="2022" name="New Phytol.">
        <title>Evolutionary transition to the ectomycorrhizal habit in the genomes of a hyperdiverse lineage of mushroom-forming fungi.</title>
        <authorList>
            <person name="Looney B."/>
            <person name="Miyauchi S."/>
            <person name="Morin E."/>
            <person name="Drula E."/>
            <person name="Courty P.E."/>
            <person name="Kohler A."/>
            <person name="Kuo A."/>
            <person name="LaButti K."/>
            <person name="Pangilinan J."/>
            <person name="Lipzen A."/>
            <person name="Riley R."/>
            <person name="Andreopoulos W."/>
            <person name="He G."/>
            <person name="Johnson J."/>
            <person name="Nolan M."/>
            <person name="Tritt A."/>
            <person name="Barry K.W."/>
            <person name="Grigoriev I.V."/>
            <person name="Nagy L.G."/>
            <person name="Hibbett D."/>
            <person name="Henrissat B."/>
            <person name="Matheny P.B."/>
            <person name="Labbe J."/>
            <person name="Martin F.M."/>
        </authorList>
    </citation>
    <scope>NUCLEOTIDE SEQUENCE</scope>
    <source>
        <strain evidence="1">EC-137</strain>
    </source>
</reference>
<evidence type="ECO:0000313" key="2">
    <source>
        <dbReference type="Proteomes" id="UP000814128"/>
    </source>
</evidence>